<dbReference type="SMART" id="SM00422">
    <property type="entry name" value="HTH_MERR"/>
    <property type="match status" value="1"/>
</dbReference>
<keyword evidence="2" id="KW-0175">Coiled coil</keyword>
<dbReference type="InterPro" id="IPR047057">
    <property type="entry name" value="MerR_fam"/>
</dbReference>
<accession>A0ABS1ZFH9</accession>
<dbReference type="InterPro" id="IPR009061">
    <property type="entry name" value="DNA-bd_dom_put_sf"/>
</dbReference>
<proteinExistence type="predicted"/>
<keyword evidence="5" id="KW-1185">Reference proteome</keyword>
<dbReference type="Pfam" id="PF13649">
    <property type="entry name" value="Methyltransf_25"/>
    <property type="match status" value="1"/>
</dbReference>
<sequence length="391" mass="44137">MYRISELALKVGLSRSTLLYYEKLGLISSKRQANGYRAYSEHDLQQLKLLQQLQAGGLTLKECQACLDTRIDRALLLERLQSLEQEIAHKQQSRDLLAAMLGKASMRGWHQALESQAPGAHLAWLLKQGFNEKQALRLKWLSKDMNEHDHYMADFERIFDGLDRLGPGSAEDTLAALNALPAVPKTLLDIGCGRGVSTLLLAQHTQGLVTAVDNDEYSLAHLRAAVTTHAVEHHVRLLCASMTALPFEGRSFDAIWAEGSAYIMGFCNALKSWRRFIKPQGFLVVSDLIWLTDSPRSEASSFWQKNYPDMTTLENRVSSITSQGYRVVCSFPLSRHAWENYLNPLREKIAELCAEDFSSKALADIKDEIDIHERFLDDYGYQFFVLQNNGA</sequence>
<protein>
    <submittedName>
        <fullName evidence="4">MerR family transcriptional regulator</fullName>
    </submittedName>
</protein>
<reference evidence="4 5" key="1">
    <citation type="submission" date="2020-01" db="EMBL/GenBank/DDBJ databases">
        <title>Comparative genomics of meat spoilage bacteria.</title>
        <authorList>
            <person name="Hilgarth M."/>
            <person name="Vogel R.F."/>
        </authorList>
    </citation>
    <scope>NUCLEOTIDE SEQUENCE [LARGE SCALE GENOMIC DNA]</scope>
    <source>
        <strain evidence="4 5">TMW2.2077</strain>
    </source>
</reference>
<evidence type="ECO:0000256" key="1">
    <source>
        <dbReference type="ARBA" id="ARBA00023125"/>
    </source>
</evidence>
<feature type="domain" description="HTH merR-type" evidence="3">
    <location>
        <begin position="1"/>
        <end position="69"/>
    </location>
</feature>
<evidence type="ECO:0000313" key="5">
    <source>
        <dbReference type="Proteomes" id="UP000809529"/>
    </source>
</evidence>
<dbReference type="InterPro" id="IPR000551">
    <property type="entry name" value="MerR-type_HTH_dom"/>
</dbReference>
<dbReference type="InterPro" id="IPR029063">
    <property type="entry name" value="SAM-dependent_MTases_sf"/>
</dbReference>
<keyword evidence="1" id="KW-0238">DNA-binding</keyword>
<dbReference type="InterPro" id="IPR041698">
    <property type="entry name" value="Methyltransf_25"/>
</dbReference>
<dbReference type="RefSeq" id="WP_203302642.1">
    <property type="nucleotide sequence ID" value="NZ_JAAEBW010000003.1"/>
</dbReference>
<dbReference type="PANTHER" id="PTHR30204">
    <property type="entry name" value="REDOX-CYCLING DRUG-SENSING TRANSCRIPTIONAL ACTIVATOR SOXR"/>
    <property type="match status" value="1"/>
</dbReference>
<dbReference type="Gene3D" id="3.40.50.150">
    <property type="entry name" value="Vaccinia Virus protein VP39"/>
    <property type="match status" value="1"/>
</dbReference>
<feature type="coiled-coil region" evidence="2">
    <location>
        <begin position="73"/>
        <end position="100"/>
    </location>
</feature>
<dbReference type="SUPFAM" id="SSF53335">
    <property type="entry name" value="S-adenosyl-L-methionine-dependent methyltransferases"/>
    <property type="match status" value="1"/>
</dbReference>
<comment type="caution">
    <text evidence="4">The sequence shown here is derived from an EMBL/GenBank/DDBJ whole genome shotgun (WGS) entry which is preliminary data.</text>
</comment>
<gene>
    <name evidence="4" type="ORF">GYN02_08490</name>
</gene>
<dbReference type="PANTHER" id="PTHR30204:SF97">
    <property type="entry name" value="MERR FAMILY REGULATORY PROTEIN"/>
    <property type="match status" value="1"/>
</dbReference>
<dbReference type="Pfam" id="PF13411">
    <property type="entry name" value="MerR_1"/>
    <property type="match status" value="1"/>
</dbReference>
<dbReference type="Proteomes" id="UP000809529">
    <property type="component" value="Unassembled WGS sequence"/>
</dbReference>
<dbReference type="CDD" id="cd02440">
    <property type="entry name" value="AdoMet_MTases"/>
    <property type="match status" value="1"/>
</dbReference>
<evidence type="ECO:0000259" key="3">
    <source>
        <dbReference type="PROSITE" id="PS50937"/>
    </source>
</evidence>
<dbReference type="EMBL" id="JAAEBW010000003">
    <property type="protein sequence ID" value="MBM1195211.1"/>
    <property type="molecule type" value="Genomic_DNA"/>
</dbReference>
<organism evidence="4 5">
    <name type="scientific">Pseudomonas weihenstephanensis</name>
    <dbReference type="NCBI Taxonomy" id="1608994"/>
    <lineage>
        <taxon>Bacteria</taxon>
        <taxon>Pseudomonadati</taxon>
        <taxon>Pseudomonadota</taxon>
        <taxon>Gammaproteobacteria</taxon>
        <taxon>Pseudomonadales</taxon>
        <taxon>Pseudomonadaceae</taxon>
        <taxon>Pseudomonas</taxon>
    </lineage>
</organism>
<evidence type="ECO:0000256" key="2">
    <source>
        <dbReference type="SAM" id="Coils"/>
    </source>
</evidence>
<dbReference type="PROSITE" id="PS50937">
    <property type="entry name" value="HTH_MERR_2"/>
    <property type="match status" value="1"/>
</dbReference>
<name>A0ABS1ZFH9_9PSED</name>
<dbReference type="SUPFAM" id="SSF46955">
    <property type="entry name" value="Putative DNA-binding domain"/>
    <property type="match status" value="1"/>
</dbReference>
<evidence type="ECO:0000313" key="4">
    <source>
        <dbReference type="EMBL" id="MBM1195211.1"/>
    </source>
</evidence>
<dbReference type="Gene3D" id="1.10.1660.10">
    <property type="match status" value="1"/>
</dbReference>